<evidence type="ECO:0000259" key="2">
    <source>
        <dbReference type="Pfam" id="PF00144"/>
    </source>
</evidence>
<proteinExistence type="predicted"/>
<protein>
    <submittedName>
        <fullName evidence="4">Serine beta-lactamase-like protein LACTB, mitochondrial</fullName>
    </submittedName>
</protein>
<dbReference type="InterPro" id="IPR052794">
    <property type="entry name" value="Mito_Ser_Protease_LACTB"/>
</dbReference>
<dbReference type="GeneID" id="101850522"/>
<dbReference type="Proteomes" id="UP000694888">
    <property type="component" value="Unplaced"/>
</dbReference>
<dbReference type="Gene3D" id="3.40.710.10">
    <property type="entry name" value="DD-peptidase/beta-lactamase superfamily"/>
    <property type="match status" value="2"/>
</dbReference>
<dbReference type="PANTHER" id="PTHR46520:SF1">
    <property type="entry name" value="SERINE BETA-LACTAMASE-LIKE PROTEIN LACTB, MITOCHONDRIAL"/>
    <property type="match status" value="1"/>
</dbReference>
<reference evidence="4" key="1">
    <citation type="submission" date="2025-08" db="UniProtKB">
        <authorList>
            <consortium name="RefSeq"/>
        </authorList>
    </citation>
    <scope>IDENTIFICATION</scope>
</reference>
<feature type="region of interest" description="Disordered" evidence="1">
    <location>
        <begin position="308"/>
        <end position="344"/>
    </location>
</feature>
<evidence type="ECO:0000256" key="1">
    <source>
        <dbReference type="SAM" id="MobiDB-lite"/>
    </source>
</evidence>
<dbReference type="SUPFAM" id="SSF56601">
    <property type="entry name" value="beta-lactamase/transpeptidase-like"/>
    <property type="match status" value="1"/>
</dbReference>
<dbReference type="InterPro" id="IPR012338">
    <property type="entry name" value="Beta-lactam/transpept-like"/>
</dbReference>
<feature type="compositionally biased region" description="Polar residues" evidence="1">
    <location>
        <begin position="590"/>
        <end position="603"/>
    </location>
</feature>
<dbReference type="RefSeq" id="XP_035824680.1">
    <property type="nucleotide sequence ID" value="XM_035968787.1"/>
</dbReference>
<feature type="region of interest" description="Disordered" evidence="1">
    <location>
        <begin position="575"/>
        <end position="603"/>
    </location>
</feature>
<feature type="domain" description="Beta-lactamase-related" evidence="2">
    <location>
        <begin position="356"/>
        <end position="554"/>
    </location>
</feature>
<name>A0ABM1VQI8_APLCA</name>
<feature type="domain" description="Beta-lactamase-related" evidence="2">
    <location>
        <begin position="174"/>
        <end position="298"/>
    </location>
</feature>
<dbReference type="Pfam" id="PF00144">
    <property type="entry name" value="Beta-lactamase"/>
    <property type="match status" value="2"/>
</dbReference>
<dbReference type="InterPro" id="IPR001466">
    <property type="entry name" value="Beta-lactam-related"/>
</dbReference>
<gene>
    <name evidence="4" type="primary">LOC101850522</name>
</gene>
<evidence type="ECO:0000313" key="4">
    <source>
        <dbReference type="RefSeq" id="XP_035824680.1"/>
    </source>
</evidence>
<keyword evidence="3" id="KW-1185">Reference proteome</keyword>
<dbReference type="PANTHER" id="PTHR46520">
    <property type="entry name" value="SERINE BETA-LACTAMASE-LIKE PROTEIN LACTB, MITOCHONDRIAL"/>
    <property type="match status" value="1"/>
</dbReference>
<organism evidence="3 4">
    <name type="scientific">Aplysia californica</name>
    <name type="common">California sea hare</name>
    <dbReference type="NCBI Taxonomy" id="6500"/>
    <lineage>
        <taxon>Eukaryota</taxon>
        <taxon>Metazoa</taxon>
        <taxon>Spiralia</taxon>
        <taxon>Lophotrochozoa</taxon>
        <taxon>Mollusca</taxon>
        <taxon>Gastropoda</taxon>
        <taxon>Heterobranchia</taxon>
        <taxon>Euthyneura</taxon>
        <taxon>Tectipleura</taxon>
        <taxon>Aplysiida</taxon>
        <taxon>Aplysioidea</taxon>
        <taxon>Aplysiidae</taxon>
        <taxon>Aplysia</taxon>
    </lineage>
</organism>
<accession>A0ABM1VQI8</accession>
<evidence type="ECO:0000313" key="3">
    <source>
        <dbReference type="Proteomes" id="UP000694888"/>
    </source>
</evidence>
<sequence length="644" mass="71097">MALVRNGKFFNAIKNNLRKCCFPFSRVLSPLSAKHGCEPYFSTKPNQTEGCYSTKSKSSFKRRLLGIQILSGVGLLAWIHQQVKDDNGDEKSKWAQPVRVLVARCSSNTDFNQKVGSRAVVDSDSLKKTRLGFVNDNNDNGQKKVGPHKNEMGKISLAAAIAKSQELCLRRKDEVGSPGIAVCVSVDGQQVYAEGFGFADLENHTPMRPNSVMRIASISKAVTATIVGKLVEKGQLDLDKPVQHYVPEFPEKEFMGEKVTITVRQLLNHTSGVRHYKPDDDPVDAFDRPLADLLGKVKEVADLPFYKVGPSTSSKQQSPEEKSQSGTSEDASRTPPIKKKKKEVTEMERKEYFCTKRYPTTREALSMFQNDPLSAKPGSRFLYTTFGYTVLSAVVESVMDTPFPTAMIRTLQRLGLKETYLDENDPIIYNRAKYYMKNSKGQVINTPYVDLSYKWAGGGLLSTTEDVVKFGNVLLYSAQHRDTDLGPRGFLKSSTVEKFWQPAGKKGRMARYALGFELSPAREHFGACERHGFGVGHTGAAVGASSALFILPRSLPYQSMRSRYVDEESAGSSSSAVIEAAGRNKRRSISESNESSHPMNVSGLASNQAPQGVVVAVFINMVGVQARDVAENIARAFEDVDFSL</sequence>